<feature type="transmembrane region" description="Helical" evidence="1">
    <location>
        <begin position="53"/>
        <end position="73"/>
    </location>
</feature>
<gene>
    <name evidence="2" type="ORF">EV380_0706</name>
</gene>
<dbReference type="Pfam" id="PF11292">
    <property type="entry name" value="DUF3093"/>
    <property type="match status" value="1"/>
</dbReference>
<accession>A0A4Q8ACD6</accession>
<dbReference type="Proteomes" id="UP000292685">
    <property type="component" value="Unassembled WGS sequence"/>
</dbReference>
<evidence type="ECO:0000256" key="1">
    <source>
        <dbReference type="SAM" id="Phobius"/>
    </source>
</evidence>
<protein>
    <submittedName>
        <fullName evidence="2">DUF3093 family protein</fullName>
    </submittedName>
</protein>
<dbReference type="AlphaFoldDB" id="A0A4Q8ACD6"/>
<sequence length="164" mass="17857">MPETTDSKSTEPARSPGPTYHEYLWPAWWIWILVAGTGGAGFVIFLPISLGAGLIGGSIVAGVLTIITINHTLTGGKIEITDEWVRVGRARIERRYIGEAAAFRGDDAQDARGPKLNGTAFMCFRGWIDPVVTLEITDPADSTPYWITSTRRPEELVAALESGR</sequence>
<evidence type="ECO:0000313" key="3">
    <source>
        <dbReference type="Proteomes" id="UP000292685"/>
    </source>
</evidence>
<organism evidence="2 3">
    <name type="scientific">Zhihengliuella halotolerans</name>
    <dbReference type="NCBI Taxonomy" id="370736"/>
    <lineage>
        <taxon>Bacteria</taxon>
        <taxon>Bacillati</taxon>
        <taxon>Actinomycetota</taxon>
        <taxon>Actinomycetes</taxon>
        <taxon>Micrococcales</taxon>
        <taxon>Micrococcaceae</taxon>
        <taxon>Zhihengliuella</taxon>
    </lineage>
</organism>
<keyword evidence="1" id="KW-0812">Transmembrane</keyword>
<dbReference type="EMBL" id="SHLA01000001">
    <property type="protein sequence ID" value="RZU61149.1"/>
    <property type="molecule type" value="Genomic_DNA"/>
</dbReference>
<name>A0A4Q8ACD6_9MICC</name>
<comment type="caution">
    <text evidence="2">The sequence shown here is derived from an EMBL/GenBank/DDBJ whole genome shotgun (WGS) entry which is preliminary data.</text>
</comment>
<evidence type="ECO:0000313" key="2">
    <source>
        <dbReference type="EMBL" id="RZU61149.1"/>
    </source>
</evidence>
<keyword evidence="1" id="KW-0472">Membrane</keyword>
<keyword evidence="1" id="KW-1133">Transmembrane helix</keyword>
<reference evidence="2 3" key="1">
    <citation type="submission" date="2019-02" db="EMBL/GenBank/DDBJ databases">
        <title>Sequencing the genomes of 1000 actinobacteria strains.</title>
        <authorList>
            <person name="Klenk H.-P."/>
        </authorList>
    </citation>
    <scope>NUCLEOTIDE SEQUENCE [LARGE SCALE GENOMIC DNA]</scope>
    <source>
        <strain evidence="2 3">DSM 17364</strain>
    </source>
</reference>
<dbReference type="RefSeq" id="WP_102161542.1">
    <property type="nucleotide sequence ID" value="NZ_PGGT01000096.1"/>
</dbReference>
<dbReference type="InterPro" id="IPR021443">
    <property type="entry name" value="DUF3093"/>
</dbReference>
<feature type="transmembrane region" description="Helical" evidence="1">
    <location>
        <begin position="28"/>
        <end position="46"/>
    </location>
</feature>
<proteinExistence type="predicted"/>
<keyword evidence="3" id="KW-1185">Reference proteome</keyword>
<dbReference type="OrthoDB" id="3217020at2"/>